<evidence type="ECO:0000313" key="5">
    <source>
        <dbReference type="Proteomes" id="UP000822476"/>
    </source>
</evidence>
<accession>A0A8S9YEN6</accession>
<keyword evidence="2" id="KW-1133">Transmembrane helix</keyword>
<dbReference type="AlphaFoldDB" id="A0A8S9YEN6"/>
<feature type="transmembrane region" description="Helical" evidence="2">
    <location>
        <begin position="43"/>
        <end position="61"/>
    </location>
</feature>
<gene>
    <name evidence="4" type="ORF">EG68_12445</name>
</gene>
<keyword evidence="2" id="KW-0472">Membrane</keyword>
<evidence type="ECO:0000256" key="1">
    <source>
        <dbReference type="ARBA" id="ARBA00004141"/>
    </source>
</evidence>
<dbReference type="OrthoDB" id="6158786at2759"/>
<name>A0A8S9YEN6_9TREM</name>
<evidence type="ECO:0000313" key="4">
    <source>
        <dbReference type="EMBL" id="KAF7233568.1"/>
    </source>
</evidence>
<sequence>METYLQFLCGNRSLNWAFWDVSYTWKTKNPDFTECFQHTLLEWVPIVCLACYLPFKIHYIAKSLNSLRTTGRGPSDCQIAKRAFLALLAVSSILEIVNSSSDSLISNVFEKHHILLLFNAVTLTTLWVVFIYFSTVRTFRQIFSSDALFIFWLLELAVSSIQLRTAIQSKDAYDILRKLRLASVSARVVGTFGLFMGCCKGEKFEDNEINRICTSANGCVKTTLVCPEEKTSFLARISFLWFTR</sequence>
<organism evidence="4 5">
    <name type="scientific">Paragonimus skrjabini miyazakii</name>
    <dbReference type="NCBI Taxonomy" id="59628"/>
    <lineage>
        <taxon>Eukaryota</taxon>
        <taxon>Metazoa</taxon>
        <taxon>Spiralia</taxon>
        <taxon>Lophotrochozoa</taxon>
        <taxon>Platyhelminthes</taxon>
        <taxon>Trematoda</taxon>
        <taxon>Digenea</taxon>
        <taxon>Plagiorchiida</taxon>
        <taxon>Troglotremata</taxon>
        <taxon>Troglotrematidae</taxon>
        <taxon>Paragonimus</taxon>
    </lineage>
</organism>
<proteinExistence type="predicted"/>
<dbReference type="GO" id="GO:0016020">
    <property type="term" value="C:membrane"/>
    <property type="evidence" value="ECO:0007669"/>
    <property type="project" value="UniProtKB-SubCell"/>
</dbReference>
<comment type="caution">
    <text evidence="4">The sequence shown here is derived from an EMBL/GenBank/DDBJ whole genome shotgun (WGS) entry which is preliminary data.</text>
</comment>
<comment type="subcellular location">
    <subcellularLocation>
        <location evidence="1">Membrane</location>
        <topology evidence="1">Multi-pass membrane protein</topology>
    </subcellularLocation>
</comment>
<keyword evidence="2" id="KW-0812">Transmembrane</keyword>
<dbReference type="Pfam" id="PF24357">
    <property type="entry name" value="TMD0_ABC"/>
    <property type="match status" value="1"/>
</dbReference>
<dbReference type="InterPro" id="IPR056227">
    <property type="entry name" value="TMD0_ABC"/>
</dbReference>
<evidence type="ECO:0000256" key="2">
    <source>
        <dbReference type="SAM" id="Phobius"/>
    </source>
</evidence>
<evidence type="ECO:0000259" key="3">
    <source>
        <dbReference type="Pfam" id="PF24357"/>
    </source>
</evidence>
<feature type="transmembrane region" description="Helical" evidence="2">
    <location>
        <begin position="113"/>
        <end position="135"/>
    </location>
</feature>
<feature type="transmembrane region" description="Helical" evidence="2">
    <location>
        <begin position="82"/>
        <end position="101"/>
    </location>
</feature>
<dbReference type="EMBL" id="JTDE01020977">
    <property type="protein sequence ID" value="KAF7233568.1"/>
    <property type="molecule type" value="Genomic_DNA"/>
</dbReference>
<keyword evidence="5" id="KW-1185">Reference proteome</keyword>
<protein>
    <recommendedName>
        <fullName evidence="3">ABC transporter TMD0 domain-containing protein</fullName>
    </recommendedName>
</protein>
<dbReference type="Proteomes" id="UP000822476">
    <property type="component" value="Unassembled WGS sequence"/>
</dbReference>
<feature type="domain" description="ABC transporter TMD0" evidence="3">
    <location>
        <begin position="28"/>
        <end position="170"/>
    </location>
</feature>
<reference evidence="4" key="1">
    <citation type="submission" date="2019-07" db="EMBL/GenBank/DDBJ databases">
        <title>Annotation for the trematode Paragonimus miyazaki's.</title>
        <authorList>
            <person name="Choi Y.-J."/>
        </authorList>
    </citation>
    <scope>NUCLEOTIDE SEQUENCE</scope>
    <source>
        <strain evidence="4">Japan</strain>
    </source>
</reference>